<evidence type="ECO:0000313" key="2">
    <source>
        <dbReference type="Proteomes" id="UP000318138"/>
    </source>
</evidence>
<reference evidence="2" key="1">
    <citation type="submission" date="2019-07" db="EMBL/GenBank/DDBJ databases">
        <title>Bacillus alkalisoli sp. nov. isolated from saline soil.</title>
        <authorList>
            <person name="Sun J.-Q."/>
            <person name="Xu L."/>
        </authorList>
    </citation>
    <scope>NUCLEOTIDE SEQUENCE [LARGE SCALE GENOMIC DNA]</scope>
    <source>
        <strain evidence="2">M4U3P1</strain>
    </source>
</reference>
<dbReference type="AlphaFoldDB" id="A0A859FEE7"/>
<protein>
    <submittedName>
        <fullName evidence="1">Stage VI sporulation protein F</fullName>
    </submittedName>
</protein>
<proteinExistence type="predicted"/>
<gene>
    <name evidence="1" type="ORF">FLK61_30670</name>
</gene>
<dbReference type="EMBL" id="CP041372">
    <property type="protein sequence ID" value="QKS71082.1"/>
    <property type="molecule type" value="Genomic_DNA"/>
</dbReference>
<organism evidence="1 2">
    <name type="scientific">Paenalkalicoccus suaedae</name>
    <dbReference type="NCBI Taxonomy" id="2592382"/>
    <lineage>
        <taxon>Bacteria</taxon>
        <taxon>Bacillati</taxon>
        <taxon>Bacillota</taxon>
        <taxon>Bacilli</taxon>
        <taxon>Bacillales</taxon>
        <taxon>Bacillaceae</taxon>
        <taxon>Paenalkalicoccus</taxon>
    </lineage>
</organism>
<dbReference type="Proteomes" id="UP000318138">
    <property type="component" value="Chromosome"/>
</dbReference>
<dbReference type="RefSeq" id="WP_176009118.1">
    <property type="nucleotide sequence ID" value="NZ_CP041372.2"/>
</dbReference>
<accession>A0A859FEE7</accession>
<dbReference type="InterPro" id="IPR025942">
    <property type="entry name" value="SpoVIF"/>
</dbReference>
<dbReference type="Pfam" id="PF14069">
    <property type="entry name" value="SpoVIF"/>
    <property type="match status" value="1"/>
</dbReference>
<evidence type="ECO:0000313" key="1">
    <source>
        <dbReference type="EMBL" id="QKS71082.1"/>
    </source>
</evidence>
<dbReference type="KEGG" id="psua:FLK61_30670"/>
<keyword evidence="2" id="KW-1185">Reference proteome</keyword>
<name>A0A859FEE7_9BACI</name>
<sequence>MTQDGSFFDKVKQKTNVSQQDLFSLAQSVNNVDLTNPENVRKLIHQVAAMAQVKVDPKKEQELIKAITSKQIPLDFSTLSSIFQKK</sequence>